<evidence type="ECO:0000313" key="1">
    <source>
        <dbReference type="EMBL" id="CDO57042.1"/>
    </source>
</evidence>
<dbReference type="InterPro" id="IPR051828">
    <property type="entry name" value="HAD-like_hydrolase_domain"/>
</dbReference>
<dbReference type="InterPro" id="IPR036412">
    <property type="entry name" value="HAD-like_sf"/>
</dbReference>
<protein>
    <submittedName>
        <fullName evidence="1">Uncharacterized protein</fullName>
    </submittedName>
</protein>
<dbReference type="PANTHER" id="PTHR46191">
    <property type="match status" value="1"/>
</dbReference>
<dbReference type="AlphaFoldDB" id="A0A0J9XI73"/>
<dbReference type="EMBL" id="CCBN010000018">
    <property type="protein sequence ID" value="CDO57042.1"/>
    <property type="molecule type" value="Genomic_DNA"/>
</dbReference>
<gene>
    <name evidence="1" type="ORF">BN980_GECA18s01440g</name>
</gene>
<dbReference type="InterPro" id="IPR023214">
    <property type="entry name" value="HAD_sf"/>
</dbReference>
<accession>A0A0J9XI73</accession>
<sequence>MIKHRPTAILKGLHDSFLHKSRHIKHYSSVVLKKPTFPHVPSTSSPDKSQPTSIAANENCKPELVLFSDTVLTPLRYSFGEILTKILPDYCAGNTLPAEFLTSAWNTFLKNYTEHAPALYRPGQSVTEEAHERWHLAALSEFVAQLAGTGVVPADRYSGAKLVHRVYRNLQNGKSHFIPRDAALLLDALKTSHVRYGVVTNWGPGYPEMLRELARRFRHKSYLHIGQHGSRSPLIPIVNASESGIAKPSPEIFRLAMKRLQPKDLSRVYYVGTDLDLDYAPAMSAGLKSVLLTRGFDQPTSDVLKKSGEELMNLKSIRIKQLMELQTVFFNNKSPLDHQWSI</sequence>
<dbReference type="Gene3D" id="3.40.50.1000">
    <property type="entry name" value="HAD superfamily/HAD-like"/>
    <property type="match status" value="1"/>
</dbReference>
<reference evidence="1" key="1">
    <citation type="submission" date="2014-03" db="EMBL/GenBank/DDBJ databases">
        <authorList>
            <person name="Casaregola S."/>
        </authorList>
    </citation>
    <scope>NUCLEOTIDE SEQUENCE [LARGE SCALE GENOMIC DNA]</scope>
    <source>
        <strain evidence="1">CLIB 918</strain>
    </source>
</reference>
<dbReference type="OrthoDB" id="444127at2759"/>
<evidence type="ECO:0000313" key="2">
    <source>
        <dbReference type="Proteomes" id="UP000242525"/>
    </source>
</evidence>
<keyword evidence="2" id="KW-1185">Reference proteome</keyword>
<dbReference type="SUPFAM" id="SSF56784">
    <property type="entry name" value="HAD-like"/>
    <property type="match status" value="1"/>
</dbReference>
<organism evidence="1 2">
    <name type="scientific">Geotrichum candidum</name>
    <name type="common">Oospora lactis</name>
    <name type="synonym">Dipodascus geotrichum</name>
    <dbReference type="NCBI Taxonomy" id="1173061"/>
    <lineage>
        <taxon>Eukaryota</taxon>
        <taxon>Fungi</taxon>
        <taxon>Dikarya</taxon>
        <taxon>Ascomycota</taxon>
        <taxon>Saccharomycotina</taxon>
        <taxon>Dipodascomycetes</taxon>
        <taxon>Dipodascales</taxon>
        <taxon>Dipodascaceae</taxon>
        <taxon>Geotrichum</taxon>
    </lineage>
</organism>
<dbReference type="Pfam" id="PF13242">
    <property type="entry name" value="Hydrolase_like"/>
    <property type="match status" value="1"/>
</dbReference>
<comment type="caution">
    <text evidence="1">The sequence shown here is derived from an EMBL/GenBank/DDBJ whole genome shotgun (WGS) entry which is preliminary data.</text>
</comment>
<name>A0A0J9XI73_GEOCN</name>
<proteinExistence type="predicted"/>
<dbReference type="Proteomes" id="UP000242525">
    <property type="component" value="Unassembled WGS sequence"/>
</dbReference>
<dbReference type="PANTHER" id="PTHR46191:SF2">
    <property type="entry name" value="HALOACID DEHALOGENASE-LIKE HYDROLASE DOMAIN-CONTAINING PROTEIN 3"/>
    <property type="match status" value="1"/>
</dbReference>